<protein>
    <submittedName>
        <fullName evidence="2">Uncharacterized protein</fullName>
    </submittedName>
</protein>
<dbReference type="GeneID" id="63775832"/>
<gene>
    <name evidence="2" type="ORF">BCR38DRAFT_423984</name>
</gene>
<dbReference type="InParanoid" id="A0A1Y2EB81"/>
<reference evidence="2 3" key="1">
    <citation type="submission" date="2016-07" db="EMBL/GenBank/DDBJ databases">
        <title>Pervasive Adenine N6-methylation of Active Genes in Fungi.</title>
        <authorList>
            <consortium name="DOE Joint Genome Institute"/>
            <person name="Mondo S.J."/>
            <person name="Dannebaum R.O."/>
            <person name="Kuo R.C."/>
            <person name="Labutti K."/>
            <person name="Haridas S."/>
            <person name="Kuo A."/>
            <person name="Salamov A."/>
            <person name="Ahrendt S.R."/>
            <person name="Lipzen A."/>
            <person name="Sullivan W."/>
            <person name="Andreopoulos W.B."/>
            <person name="Clum A."/>
            <person name="Lindquist E."/>
            <person name="Daum C."/>
            <person name="Ramamoorthy G.K."/>
            <person name="Gryganskyi A."/>
            <person name="Culley D."/>
            <person name="Magnuson J.K."/>
            <person name="James T.Y."/>
            <person name="O'Malley M.A."/>
            <person name="Stajich J.E."/>
            <person name="Spatafora J.W."/>
            <person name="Visel A."/>
            <person name="Grigoriev I.V."/>
        </authorList>
    </citation>
    <scope>NUCLEOTIDE SEQUENCE [LARGE SCALE GENOMIC DNA]</scope>
    <source>
        <strain evidence="2 3">CBS 129021</strain>
    </source>
</reference>
<dbReference type="PANTHER" id="PTHR28054:SF1">
    <property type="entry name" value="RNA POLYMERASE I-SPECIFIC TRANSCRIPTION INITIATION FACTOR RRN10"/>
    <property type="match status" value="1"/>
</dbReference>
<dbReference type="PANTHER" id="PTHR28054">
    <property type="entry name" value="RNA POLYMERASE I-SPECIFIC TRANSCRIPTION INITIATION FACTOR RRN10"/>
    <property type="match status" value="1"/>
</dbReference>
<sequence length="220" mass="24892">MASRSKQHGRFVAPPSSSDSETSSAHHRIERRRRDANLYDAIAGRVTTTLPLDEPSYYQRASLRDATLAPEEVLFRRIGAPIRYAEKDIYHAHERLPDAGRDMLPDSDMLKSIHRYASHFYGRLPATEVGKTSGGHDKENIDERTMDETALLAFGILLEEVGREALGKRGDMVFTEGVQVRDEGCRPETHNEAVSFLDVAPPLTISRRHNRIRLSKEQTR</sequence>
<name>A0A1Y2EB81_9PEZI</name>
<dbReference type="Proteomes" id="UP000193689">
    <property type="component" value="Unassembled WGS sequence"/>
</dbReference>
<dbReference type="AlphaFoldDB" id="A0A1Y2EB81"/>
<organism evidence="2 3">
    <name type="scientific">Pseudomassariella vexata</name>
    <dbReference type="NCBI Taxonomy" id="1141098"/>
    <lineage>
        <taxon>Eukaryota</taxon>
        <taxon>Fungi</taxon>
        <taxon>Dikarya</taxon>
        <taxon>Ascomycota</taxon>
        <taxon>Pezizomycotina</taxon>
        <taxon>Sordariomycetes</taxon>
        <taxon>Xylariomycetidae</taxon>
        <taxon>Amphisphaeriales</taxon>
        <taxon>Pseudomassariaceae</taxon>
        <taxon>Pseudomassariella</taxon>
    </lineage>
</organism>
<feature type="region of interest" description="Disordered" evidence="1">
    <location>
        <begin position="1"/>
        <end position="32"/>
    </location>
</feature>
<keyword evidence="3" id="KW-1185">Reference proteome</keyword>
<evidence type="ECO:0000256" key="1">
    <source>
        <dbReference type="SAM" id="MobiDB-lite"/>
    </source>
</evidence>
<dbReference type="GO" id="GO:0006360">
    <property type="term" value="P:transcription by RNA polymerase I"/>
    <property type="evidence" value="ECO:0007669"/>
    <property type="project" value="InterPro"/>
</dbReference>
<dbReference type="InterPro" id="IPR022793">
    <property type="entry name" value="Rrn10"/>
</dbReference>
<evidence type="ECO:0000313" key="3">
    <source>
        <dbReference type="Proteomes" id="UP000193689"/>
    </source>
</evidence>
<dbReference type="OrthoDB" id="2565191at2759"/>
<dbReference type="STRING" id="1141098.A0A1Y2EB81"/>
<dbReference type="EMBL" id="MCFJ01000003">
    <property type="protein sequence ID" value="ORY68667.1"/>
    <property type="molecule type" value="Genomic_DNA"/>
</dbReference>
<dbReference type="RefSeq" id="XP_040718954.1">
    <property type="nucleotide sequence ID" value="XM_040859620.1"/>
</dbReference>
<evidence type="ECO:0000313" key="2">
    <source>
        <dbReference type="EMBL" id="ORY68667.1"/>
    </source>
</evidence>
<accession>A0A1Y2EB81</accession>
<comment type="caution">
    <text evidence="2">The sequence shown here is derived from an EMBL/GenBank/DDBJ whole genome shotgun (WGS) entry which is preliminary data.</text>
</comment>
<proteinExistence type="predicted"/>